<feature type="compositionally biased region" description="Polar residues" evidence="2">
    <location>
        <begin position="878"/>
        <end position="900"/>
    </location>
</feature>
<dbReference type="OrthoDB" id="5332870at2759"/>
<feature type="coiled-coil region" evidence="1">
    <location>
        <begin position="673"/>
        <end position="859"/>
    </location>
</feature>
<evidence type="ECO:0000256" key="1">
    <source>
        <dbReference type="SAM" id="Coils"/>
    </source>
</evidence>
<keyword evidence="1" id="KW-0175">Coiled coil</keyword>
<feature type="region of interest" description="Disordered" evidence="2">
    <location>
        <begin position="877"/>
        <end position="906"/>
    </location>
</feature>
<sequence>MAEATTRLAREIERVITAPYVPSLQDLYTLTNNVKPSKIKLWALQKPCQVGLLADVLVDSLSRSRVALPLLSAFATASSFRDALLYRHPATLDTFLQKATDADESEYNAACVSMLSLPLPSDIVLPGRLASFITKLVTNMAANPSAETVTPLHSLMNLWNDGSSAFLNDISEEVMFNLQLEFTKTLRNMEDHMGILLSLATFARIVSAQQNSGIVRNQCGSETPVWLSNIQHFFGPKRGQKTLDLVALRVILACSSSSGSLSPSQAAESIRLAVSIIDTIDVSQKDAWVASGSSKIAKLCDKVLRDGFDREIQLMGITFLLSLCPIANLPSDIRNLGLRLLVSRDSRAALTTMEPHLVTRLTHSLAAYDESIVYELLRFTVDAVKDNNPNCDSLSNLHVADLLLSSFQQTEFQQVISSLLSSASTKDTIASLFDKFPSKPSPTHCEESEICYYAYATLQNKMLRNLFEMLFAATLSQSGNRREVDIIKSFVGRVPLSLETCAFATSEPSSFRSRLSLRDRRDFLSSQHPSRNWRSQVTDTLRQSSEMVHDRMMKKFEDICVDMERRCYDVEGPLRLVEEDLKKQSFEMQQLQHQNEKLRQDNRQSAQTICDLRQEVARLEEQAESTARRAEELAASLSSAQSCLQEQLSLSDGNLRMEKDKFRTRELDLIASCTEKDDRLEELQGELRCLQAEGEDLRLSLKIEVQTRESSMKTVALLQGELQEHKNLLEQQKSLFTQKEDEVEHLLGSNAEFQMETEHMKTKMDEQNRRIERLHDSLQQAEKTSRSDSEAMRQEYDSHLFSQATEIKNLQEEIAHLNRELQEAATETTKKLQAKDKRMQQLERKVQSMRDEREAKAREFSEAQQHIGRLMGVMGFSAQPTEPKSQQTRSAKNSPETTHQPDVYDDDDDLQLVESFESMSSNLDGPTPKRPRGNRTSQPELVPSRTRGVSTSKSSPQPLESTRRSSRQPLANAGANSPNKTPPTSTLKRQSTIKATDKFEENCLQDLDLDMDLEFSRDFLYTNSTLSDPAPR</sequence>
<keyword evidence="4" id="KW-1185">Reference proteome</keyword>
<reference evidence="3" key="2">
    <citation type="journal article" date="2023" name="IMA Fungus">
        <title>Comparative genomic study of the Penicillium genus elucidates a diverse pangenome and 15 lateral gene transfer events.</title>
        <authorList>
            <person name="Petersen C."/>
            <person name="Sorensen T."/>
            <person name="Nielsen M.R."/>
            <person name="Sondergaard T.E."/>
            <person name="Sorensen J.L."/>
            <person name="Fitzpatrick D.A."/>
            <person name="Frisvad J.C."/>
            <person name="Nielsen K.L."/>
        </authorList>
    </citation>
    <scope>NUCLEOTIDE SEQUENCE</scope>
    <source>
        <strain evidence="3">IBT 23319</strain>
    </source>
</reference>
<name>A0A9W9P255_PENCI</name>
<feature type="compositionally biased region" description="Polar residues" evidence="2">
    <location>
        <begin position="947"/>
        <end position="960"/>
    </location>
</feature>
<gene>
    <name evidence="3" type="ORF">N7469_005735</name>
</gene>
<dbReference type="GeneID" id="81383822"/>
<accession>A0A9W9P255</accession>
<comment type="caution">
    <text evidence="3">The sequence shown here is derived from an EMBL/GenBank/DDBJ whole genome shotgun (WGS) entry which is preliminary data.</text>
</comment>
<protein>
    <submittedName>
        <fullName evidence="3">Uncharacterized protein</fullName>
    </submittedName>
</protein>
<evidence type="ECO:0000313" key="3">
    <source>
        <dbReference type="EMBL" id="KAJ5233969.1"/>
    </source>
</evidence>
<feature type="compositionally biased region" description="Polar residues" evidence="2">
    <location>
        <begin position="974"/>
        <end position="993"/>
    </location>
</feature>
<dbReference type="RefSeq" id="XP_056501469.1">
    <property type="nucleotide sequence ID" value="XM_056644655.1"/>
</dbReference>
<reference evidence="3" key="1">
    <citation type="submission" date="2022-11" db="EMBL/GenBank/DDBJ databases">
        <authorList>
            <person name="Petersen C."/>
        </authorList>
    </citation>
    <scope>NUCLEOTIDE SEQUENCE</scope>
    <source>
        <strain evidence="3">IBT 23319</strain>
    </source>
</reference>
<dbReference type="EMBL" id="JAPQKT010000004">
    <property type="protein sequence ID" value="KAJ5233969.1"/>
    <property type="molecule type" value="Genomic_DNA"/>
</dbReference>
<evidence type="ECO:0000256" key="2">
    <source>
        <dbReference type="SAM" id="MobiDB-lite"/>
    </source>
</evidence>
<feature type="region of interest" description="Disordered" evidence="2">
    <location>
        <begin position="918"/>
        <end position="993"/>
    </location>
</feature>
<evidence type="ECO:0000313" key="4">
    <source>
        <dbReference type="Proteomes" id="UP001147733"/>
    </source>
</evidence>
<feature type="coiled-coil region" evidence="1">
    <location>
        <begin position="574"/>
        <end position="640"/>
    </location>
</feature>
<dbReference type="AlphaFoldDB" id="A0A9W9P255"/>
<organism evidence="3 4">
    <name type="scientific">Penicillium citrinum</name>
    <dbReference type="NCBI Taxonomy" id="5077"/>
    <lineage>
        <taxon>Eukaryota</taxon>
        <taxon>Fungi</taxon>
        <taxon>Dikarya</taxon>
        <taxon>Ascomycota</taxon>
        <taxon>Pezizomycotina</taxon>
        <taxon>Eurotiomycetes</taxon>
        <taxon>Eurotiomycetidae</taxon>
        <taxon>Eurotiales</taxon>
        <taxon>Aspergillaceae</taxon>
        <taxon>Penicillium</taxon>
    </lineage>
</organism>
<dbReference type="Proteomes" id="UP001147733">
    <property type="component" value="Unassembled WGS sequence"/>
</dbReference>
<proteinExistence type="predicted"/>